<evidence type="ECO:0000313" key="2">
    <source>
        <dbReference type="WBParaSite" id="JU765_v2.g6125.t1"/>
    </source>
</evidence>
<name>A0AC34RE62_9BILA</name>
<organism evidence="1 2">
    <name type="scientific">Panagrolaimus sp. JU765</name>
    <dbReference type="NCBI Taxonomy" id="591449"/>
    <lineage>
        <taxon>Eukaryota</taxon>
        <taxon>Metazoa</taxon>
        <taxon>Ecdysozoa</taxon>
        <taxon>Nematoda</taxon>
        <taxon>Chromadorea</taxon>
        <taxon>Rhabditida</taxon>
        <taxon>Tylenchina</taxon>
        <taxon>Panagrolaimomorpha</taxon>
        <taxon>Panagrolaimoidea</taxon>
        <taxon>Panagrolaimidae</taxon>
        <taxon>Panagrolaimus</taxon>
    </lineage>
</organism>
<accession>A0AC34RE62</accession>
<reference evidence="2" key="1">
    <citation type="submission" date="2022-11" db="UniProtKB">
        <authorList>
            <consortium name="WormBaseParasite"/>
        </authorList>
    </citation>
    <scope>IDENTIFICATION</scope>
</reference>
<dbReference type="WBParaSite" id="JU765_v2.g6125.t1">
    <property type="protein sequence ID" value="JU765_v2.g6125.t1"/>
    <property type="gene ID" value="JU765_v2.g6125"/>
</dbReference>
<proteinExistence type="predicted"/>
<sequence>MSSNRKTEAETFLNLLILGESGVGKSTLINSIANYFTYNSFEDAKGQKPVCMIPASFLMRDSDFNTYTVTIGEPVNDELTQSPRTYNFRHPQCQINFINVSGIGDPRGIVHDRENIKAMLDTVSVFKEIHAICILLKSTDTKLTPDYRLYLDALFLHLHQNAIPNVVFVFTNSQATDFVPENAEVVLKAYL</sequence>
<dbReference type="Proteomes" id="UP000887576">
    <property type="component" value="Unplaced"/>
</dbReference>
<protein>
    <submittedName>
        <fullName evidence="2">G domain-containing protein</fullName>
    </submittedName>
</protein>
<evidence type="ECO:0000313" key="1">
    <source>
        <dbReference type="Proteomes" id="UP000887576"/>
    </source>
</evidence>